<gene>
    <name evidence="1" type="ORF">PVW1_100025700</name>
</gene>
<dbReference type="EMBL" id="CAJZCX010000005">
    <property type="protein sequence ID" value="CAG9474720.1"/>
    <property type="molecule type" value="Genomic_DNA"/>
</dbReference>
<protein>
    <submittedName>
        <fullName evidence="1">(malaria parasite P. vivax) hypothetical protein</fullName>
    </submittedName>
</protein>
<proteinExistence type="predicted"/>
<dbReference type="AlphaFoldDB" id="A0A8S4H8D6"/>
<name>A0A8S4H8D6_PLAVI</name>
<accession>A0A8S4H8D6</accession>
<sequence>MEDASQEPNYEFFKDIMHYDAYASMIDNNTHSFYSIDDCSIPENVFSEKNSKINKLCGKFKKLSEIILEGKLNHSVVNSSEYTHYMNYWLNHQFKKDRTYDTVDINDICNKMKENNQFIGFEDKINCTDIRKIDKDEFDKMKILSNIYYKYYQKQLITLNQEYKISQCLDYFIECIDEYKKAIIYCPEGRVNNFCKALTDFLSLFKKTTFKSEECRSIELQTVPTKVDEIEKYIRFIKQQNKPENSVFSTRITVTQSNKKQNWKVV</sequence>
<organism evidence="1 2">
    <name type="scientific">Plasmodium vivax</name>
    <name type="common">malaria parasite P. vivax</name>
    <dbReference type="NCBI Taxonomy" id="5855"/>
    <lineage>
        <taxon>Eukaryota</taxon>
        <taxon>Sar</taxon>
        <taxon>Alveolata</taxon>
        <taxon>Apicomplexa</taxon>
        <taxon>Aconoidasida</taxon>
        <taxon>Haemosporida</taxon>
        <taxon>Plasmodiidae</taxon>
        <taxon>Plasmodium</taxon>
        <taxon>Plasmodium (Plasmodium)</taxon>
    </lineage>
</organism>
<evidence type="ECO:0000313" key="2">
    <source>
        <dbReference type="Proteomes" id="UP000779233"/>
    </source>
</evidence>
<evidence type="ECO:0000313" key="1">
    <source>
        <dbReference type="EMBL" id="CAG9474720.1"/>
    </source>
</evidence>
<comment type="caution">
    <text evidence="1">The sequence shown here is derived from an EMBL/GenBank/DDBJ whole genome shotgun (WGS) entry which is preliminary data.</text>
</comment>
<reference evidence="1" key="1">
    <citation type="submission" date="2021-09" db="EMBL/GenBank/DDBJ databases">
        <authorList>
            <consortium name="Pathogen Informatics"/>
        </authorList>
    </citation>
    <scope>NUCLEOTIDE SEQUENCE</scope>
    <source>
        <strain evidence="1">PvW1</strain>
    </source>
</reference>
<dbReference type="Proteomes" id="UP000779233">
    <property type="component" value="Unassembled WGS sequence"/>
</dbReference>
<dbReference type="VEuPathDB" id="PlasmoDB:PVPAM_100007800"/>